<accession>A0A1G7QBH1</accession>
<evidence type="ECO:0000313" key="2">
    <source>
        <dbReference type="Proteomes" id="UP000324020"/>
    </source>
</evidence>
<dbReference type="RefSeq" id="WP_149799360.1">
    <property type="nucleotide sequence ID" value="NZ_FNBO01000011.1"/>
</dbReference>
<dbReference type="EMBL" id="FNBO01000011">
    <property type="protein sequence ID" value="SDF94940.1"/>
    <property type="molecule type" value="Genomic_DNA"/>
</dbReference>
<dbReference type="Proteomes" id="UP000324020">
    <property type="component" value="Unassembled WGS sequence"/>
</dbReference>
<sequence>MEQTENGLPLDYIGGLLDMCSRISYNLELPESPEESPYARKDLSVSVDHDEIRAGLLEEYFESIGIQTRFREGSSYRTNIRKNEDFERLESSLDGHSIELMRGLKFFNNRKFTNDDVTKNDESVLRLAKTMLDIRPAKRSSDLLKFSPRELARQLSVFEEDVNSFDIPSMSNDGTLSTEYIGGVFDACGRHNLIVSKQSTYDIGYSIHPKISVNRASLHPVTVSLIQDTFTQYNVPHNNNSQSDVYSLNIGIHGSDRIRKFFKEFGDGIHVLLPEMEIFNREILPRFDEGLHQTKQGLFDILYIAEVELDLFKRERKYDLSYFAEKWNTEVDTYDYNSDQ</sequence>
<proteinExistence type="predicted"/>
<keyword evidence="2" id="KW-1185">Reference proteome</keyword>
<dbReference type="AlphaFoldDB" id="A0A1G7QBH1"/>
<evidence type="ECO:0000313" key="1">
    <source>
        <dbReference type="EMBL" id="SDF94940.1"/>
    </source>
</evidence>
<dbReference type="InterPro" id="IPR027434">
    <property type="entry name" value="Homing_endonucl"/>
</dbReference>
<name>A0A1G7QBH1_9EURY</name>
<protein>
    <submittedName>
        <fullName evidence="1">Uncharacterized protein</fullName>
    </submittedName>
</protein>
<reference evidence="1 2" key="1">
    <citation type="submission" date="2016-10" db="EMBL/GenBank/DDBJ databases">
        <authorList>
            <person name="Varghese N."/>
            <person name="Submissions S."/>
        </authorList>
    </citation>
    <scope>NUCLEOTIDE SEQUENCE [LARGE SCALE GENOMIC DNA]</scope>
    <source>
        <strain evidence="1 2">CGMCC 1.3527</strain>
    </source>
</reference>
<dbReference type="SUPFAM" id="SSF55608">
    <property type="entry name" value="Homing endonucleases"/>
    <property type="match status" value="1"/>
</dbReference>
<gene>
    <name evidence="1" type="ORF">SAMN04488067_11188</name>
</gene>
<dbReference type="OrthoDB" id="11472at2157"/>
<organism evidence="1 2">
    <name type="scientific">Halorubrum xinjiangense</name>
    <dbReference type="NCBI Taxonomy" id="261291"/>
    <lineage>
        <taxon>Archaea</taxon>
        <taxon>Methanobacteriati</taxon>
        <taxon>Methanobacteriota</taxon>
        <taxon>Stenosarchaea group</taxon>
        <taxon>Halobacteria</taxon>
        <taxon>Halobacteriales</taxon>
        <taxon>Haloferacaceae</taxon>
        <taxon>Halorubrum</taxon>
    </lineage>
</organism>